<dbReference type="RefSeq" id="WP_305998877.1">
    <property type="nucleotide sequence ID" value="NZ_JASNFN010000004.1"/>
</dbReference>
<evidence type="ECO:0008006" key="3">
    <source>
        <dbReference type="Google" id="ProtNLM"/>
    </source>
</evidence>
<proteinExistence type="predicted"/>
<evidence type="ECO:0000313" key="2">
    <source>
        <dbReference type="Proteomes" id="UP001233673"/>
    </source>
</evidence>
<sequence>MFHQQVTRLRGVSVTDRYENTTLDWSNPARLIVNGVSVQPRARTETTTDGRTVLVSGWWLCTAPGVDVDLTAADRVEHDGLVLEVDGDVARWPDPDGDGVHHVEAALRRVTG</sequence>
<comment type="caution">
    <text evidence="1">The sequence shown here is derived from an EMBL/GenBank/DDBJ whole genome shotgun (WGS) entry which is preliminary data.</text>
</comment>
<gene>
    <name evidence="1" type="ORF">QOZ88_05960</name>
</gene>
<protein>
    <recommendedName>
        <fullName evidence="3">Head-to-tail stopper</fullName>
    </recommendedName>
</protein>
<dbReference type="Proteomes" id="UP001233673">
    <property type="component" value="Unassembled WGS sequence"/>
</dbReference>
<reference evidence="2" key="1">
    <citation type="submission" date="2023-05" db="EMBL/GenBank/DDBJ databases">
        <title>Draft genome of Pseudofrankia sp. BMG5.37.</title>
        <authorList>
            <person name="Gtari M."/>
            <person name="Ghodhbane F."/>
            <person name="Sbissi I."/>
        </authorList>
    </citation>
    <scope>NUCLEOTIDE SEQUENCE [LARGE SCALE GENOMIC DNA]</scope>
    <source>
        <strain evidence="2">BMG 814</strain>
    </source>
</reference>
<keyword evidence="2" id="KW-1185">Reference proteome</keyword>
<name>A0ABT9I9C0_9ACTN</name>
<dbReference type="EMBL" id="JASNFN010000004">
    <property type="protein sequence ID" value="MDP5182175.1"/>
    <property type="molecule type" value="Genomic_DNA"/>
</dbReference>
<accession>A0ABT9I9C0</accession>
<evidence type="ECO:0000313" key="1">
    <source>
        <dbReference type="EMBL" id="MDP5182175.1"/>
    </source>
</evidence>
<organism evidence="1 2">
    <name type="scientific">Blastococcus carthaginiensis</name>
    <dbReference type="NCBI Taxonomy" id="3050034"/>
    <lineage>
        <taxon>Bacteria</taxon>
        <taxon>Bacillati</taxon>
        <taxon>Actinomycetota</taxon>
        <taxon>Actinomycetes</taxon>
        <taxon>Geodermatophilales</taxon>
        <taxon>Geodermatophilaceae</taxon>
        <taxon>Blastococcus</taxon>
    </lineage>
</organism>